<dbReference type="Proteomes" id="UP000094025">
    <property type="component" value="Unassembled WGS sequence"/>
</dbReference>
<gene>
    <name evidence="1" type="ORF">AU381_00325</name>
</gene>
<keyword evidence="2" id="KW-1185">Reference proteome</keyword>
<proteinExistence type="predicted"/>
<dbReference type="AlphaFoldDB" id="A0A178XZY2"/>
<accession>A0A178XZY2</accession>
<sequence>MSGPKRRKAKYKATLIYADEPQLLLLTAQSVNVIAVAIPDADETKSMFLAATATRKDWQSYMDGAVDLRYLFTYPKSRLAYTFDLNKMSSGEVMLAPFTDALPEEYLPESRMFSSHHTEDLPVEPTAVGAETLYVDGEWDMPEFGAFYQRYSDVYSFIAATRNWANAQVDAQSRQRIQNTFRTKPFEGGFSYVHFFQELVEKVLRTQRLGLERISYASPGSVVISGEDELFSDMNEIIPNFLDNRRDLSKLYSSLYKYLSENHYLKMSGTAFATAPAGEDYIFLQAEQLTEMMGSLNFETVKALTGGNALVTAKIILAFYRRLEEASAYFAQGRVNFTDLQ</sequence>
<organism evidence="1 2">
    <name type="scientific">Sinorhizobium glycinis</name>
    <dbReference type="NCBI Taxonomy" id="1472378"/>
    <lineage>
        <taxon>Bacteria</taxon>
        <taxon>Pseudomonadati</taxon>
        <taxon>Pseudomonadota</taxon>
        <taxon>Alphaproteobacteria</taxon>
        <taxon>Hyphomicrobiales</taxon>
        <taxon>Rhizobiaceae</taxon>
        <taxon>Sinorhizobium/Ensifer group</taxon>
        <taxon>Sinorhizobium</taxon>
    </lineage>
</organism>
<dbReference type="EMBL" id="LPUX01000053">
    <property type="protein sequence ID" value="OAP40402.1"/>
    <property type="molecule type" value="Genomic_DNA"/>
</dbReference>
<comment type="caution">
    <text evidence="1">The sequence shown here is derived from an EMBL/GenBank/DDBJ whole genome shotgun (WGS) entry which is preliminary data.</text>
</comment>
<evidence type="ECO:0000313" key="2">
    <source>
        <dbReference type="Proteomes" id="UP000094025"/>
    </source>
</evidence>
<dbReference type="OrthoDB" id="7605179at2"/>
<protein>
    <submittedName>
        <fullName evidence="1">Uncharacterized protein</fullName>
    </submittedName>
</protein>
<reference evidence="1 2" key="1">
    <citation type="journal article" date="2016" name="Int. J. Syst. Evol. Microbiol.">
        <title>Ensifer glycinis sp. nov., an novel rhizobial species associated with Glycine spp.</title>
        <authorList>
            <person name="Yan H."/>
            <person name="Yan J."/>
            <person name="Sui X.H."/>
            <person name="Wang E.T."/>
            <person name="Chen W.X."/>
            <person name="Zhang X.X."/>
            <person name="Chen W.F."/>
        </authorList>
    </citation>
    <scope>NUCLEOTIDE SEQUENCE [LARGE SCALE GENOMIC DNA]</scope>
    <source>
        <strain evidence="1 2">CCBAU 23380</strain>
    </source>
</reference>
<evidence type="ECO:0000313" key="1">
    <source>
        <dbReference type="EMBL" id="OAP40402.1"/>
    </source>
</evidence>
<name>A0A178XZY2_9HYPH</name>
<dbReference type="RefSeq" id="WP_064240719.1">
    <property type="nucleotide sequence ID" value="NZ_LPUX01000053.1"/>
</dbReference>